<dbReference type="InterPro" id="IPR003342">
    <property type="entry name" value="ArnT-like_N"/>
</dbReference>
<evidence type="ECO:0000256" key="5">
    <source>
        <dbReference type="ARBA" id="ARBA00022989"/>
    </source>
</evidence>
<feature type="transmembrane region" description="Helical" evidence="7">
    <location>
        <begin position="149"/>
        <end position="166"/>
    </location>
</feature>
<dbReference type="NCBIfam" id="TIGR03663">
    <property type="entry name" value="flippase activity-associated protein Agl23"/>
    <property type="match status" value="1"/>
</dbReference>
<name>A0A381P4V5_9ZZZZ</name>
<accession>A0A381P4V5</accession>
<feature type="transmembrane region" description="Helical" evidence="7">
    <location>
        <begin position="108"/>
        <end position="125"/>
    </location>
</feature>
<feature type="transmembrane region" description="Helical" evidence="7">
    <location>
        <begin position="178"/>
        <end position="195"/>
    </location>
</feature>
<protein>
    <recommendedName>
        <fullName evidence="8">ArnT-like N-terminal domain-containing protein</fullName>
    </recommendedName>
</protein>
<feature type="transmembrane region" description="Helical" evidence="7">
    <location>
        <begin position="82"/>
        <end position="101"/>
    </location>
</feature>
<dbReference type="GO" id="GO:0016020">
    <property type="term" value="C:membrane"/>
    <property type="evidence" value="ECO:0007669"/>
    <property type="project" value="InterPro"/>
</dbReference>
<evidence type="ECO:0000256" key="6">
    <source>
        <dbReference type="ARBA" id="ARBA00023136"/>
    </source>
</evidence>
<feature type="transmembrane region" description="Helical" evidence="7">
    <location>
        <begin position="276"/>
        <end position="292"/>
    </location>
</feature>
<keyword evidence="6 7" id="KW-0472">Membrane</keyword>
<organism evidence="9">
    <name type="scientific">marine metagenome</name>
    <dbReference type="NCBI Taxonomy" id="408172"/>
    <lineage>
        <taxon>unclassified sequences</taxon>
        <taxon>metagenomes</taxon>
        <taxon>ecological metagenomes</taxon>
    </lineage>
</organism>
<dbReference type="Pfam" id="PF02366">
    <property type="entry name" value="PMT"/>
    <property type="match status" value="1"/>
</dbReference>
<dbReference type="GO" id="GO:0000030">
    <property type="term" value="F:mannosyltransferase activity"/>
    <property type="evidence" value="ECO:0007669"/>
    <property type="project" value="InterPro"/>
</dbReference>
<evidence type="ECO:0000256" key="1">
    <source>
        <dbReference type="ARBA" id="ARBA00004127"/>
    </source>
</evidence>
<dbReference type="AlphaFoldDB" id="A0A381P4V5"/>
<evidence type="ECO:0000256" key="3">
    <source>
        <dbReference type="ARBA" id="ARBA00022679"/>
    </source>
</evidence>
<proteinExistence type="predicted"/>
<feature type="transmembrane region" description="Helical" evidence="7">
    <location>
        <begin position="298"/>
        <end position="318"/>
    </location>
</feature>
<keyword evidence="5 7" id="KW-1133">Transmembrane helix</keyword>
<dbReference type="PANTHER" id="PTHR41710:SF2">
    <property type="entry name" value="GLYCOSYL TRANSFERASE FAMILY 39_83 DOMAIN-CONTAINING PROTEIN"/>
    <property type="match status" value="1"/>
</dbReference>
<comment type="subcellular location">
    <subcellularLocation>
        <location evidence="1">Endomembrane system</location>
        <topology evidence="1">Multi-pass membrane protein</topology>
    </subcellularLocation>
</comment>
<feature type="domain" description="ArnT-like N-terminal" evidence="8">
    <location>
        <begin position="64"/>
        <end position="180"/>
    </location>
</feature>
<evidence type="ECO:0000313" key="9">
    <source>
        <dbReference type="EMBL" id="SUZ61248.1"/>
    </source>
</evidence>
<feature type="transmembrane region" description="Helical" evidence="7">
    <location>
        <begin position="56"/>
        <end position="76"/>
    </location>
</feature>
<evidence type="ECO:0000256" key="4">
    <source>
        <dbReference type="ARBA" id="ARBA00022692"/>
    </source>
</evidence>
<sequence length="487" mass="55204">MHGDEAINAVKLSGVVETGQFDYKPTQHHGPLLYFTGYLFSAFHGLDGIQDFSEEFLRSVTGFVGILLLWIGFTFKKSLQNNVLYLAFGLMAVSPSLVFYSRFFIHEIIIVFFSLGMIASGYQYLKTEKSLWLALTGVALGCMISTKETWPLFLIAMGSSAAILYFHKGVKRLISLKHGITIAGIAVATTFLFYSDFFRDINNSTDAFLAFKPYLERVSSEGIHNHPWYFYLNIIFPLGHSGSWLHLGEGLLFLVFIFNLPLMLRSEKQPITIQFLFWYSLVLLLVFSAIPYKTPWNILGIMPGMIIVSANTIVNQIYKLNQKILGNIFIVLLGGLLMLQSYSYNFKNEANPANPYVYAHPTKDIFTIETKIHDMANVLTNEIDFSVFVMATGDDYWPFPWYLRDMDNVGYWNHVPLDVGSASVVLVSSDLTDNLVKTIYEKAEPGMSSLLIPLFDEMMELRPGVEISGYVKKDVYDLYERLSSHDG</sequence>
<dbReference type="InterPro" id="IPR019962">
    <property type="entry name" value="CHP03663"/>
</dbReference>
<keyword evidence="3" id="KW-0808">Transferase</keyword>
<gene>
    <name evidence="9" type="ORF">METZ01_LOCUS14102</name>
</gene>
<evidence type="ECO:0000259" key="8">
    <source>
        <dbReference type="Pfam" id="PF02366"/>
    </source>
</evidence>
<dbReference type="GO" id="GO:0012505">
    <property type="term" value="C:endomembrane system"/>
    <property type="evidence" value="ECO:0007669"/>
    <property type="project" value="UniProtKB-SubCell"/>
</dbReference>
<evidence type="ECO:0000256" key="2">
    <source>
        <dbReference type="ARBA" id="ARBA00022676"/>
    </source>
</evidence>
<keyword evidence="2" id="KW-0328">Glycosyltransferase</keyword>
<evidence type="ECO:0000256" key="7">
    <source>
        <dbReference type="SAM" id="Phobius"/>
    </source>
</evidence>
<dbReference type="PANTHER" id="PTHR41710">
    <property type="entry name" value="GLYCOSYL TRANSFERASE, FAMILY 39"/>
    <property type="match status" value="1"/>
</dbReference>
<dbReference type="GO" id="GO:0006493">
    <property type="term" value="P:protein O-linked glycosylation"/>
    <property type="evidence" value="ECO:0007669"/>
    <property type="project" value="InterPro"/>
</dbReference>
<reference evidence="9" key="1">
    <citation type="submission" date="2018-05" db="EMBL/GenBank/DDBJ databases">
        <authorList>
            <person name="Lanie J.A."/>
            <person name="Ng W.-L."/>
            <person name="Kazmierczak K.M."/>
            <person name="Andrzejewski T.M."/>
            <person name="Davidsen T.M."/>
            <person name="Wayne K.J."/>
            <person name="Tettelin H."/>
            <person name="Glass J.I."/>
            <person name="Rusch D."/>
            <person name="Podicherti R."/>
            <person name="Tsui H.-C.T."/>
            <person name="Winkler M.E."/>
        </authorList>
    </citation>
    <scope>NUCLEOTIDE SEQUENCE</scope>
</reference>
<feature type="transmembrane region" description="Helical" evidence="7">
    <location>
        <begin position="244"/>
        <end position="264"/>
    </location>
</feature>
<keyword evidence="4 7" id="KW-0812">Transmembrane</keyword>
<feature type="transmembrane region" description="Helical" evidence="7">
    <location>
        <begin position="325"/>
        <end position="344"/>
    </location>
</feature>
<dbReference type="EMBL" id="UINC01000790">
    <property type="protein sequence ID" value="SUZ61248.1"/>
    <property type="molecule type" value="Genomic_DNA"/>
</dbReference>